<evidence type="ECO:0000256" key="3">
    <source>
        <dbReference type="PIRSR" id="PIRSR001235-1"/>
    </source>
</evidence>
<dbReference type="InterPro" id="IPR011650">
    <property type="entry name" value="Peptidase_M20_dimer"/>
</dbReference>
<dbReference type="SUPFAM" id="SSF53187">
    <property type="entry name" value="Zn-dependent exopeptidases"/>
    <property type="match status" value="1"/>
</dbReference>
<feature type="binding site" evidence="3">
    <location>
        <position position="130"/>
    </location>
    <ligand>
        <name>Zn(2+)</name>
        <dbReference type="ChEBI" id="CHEBI:29105"/>
        <label>2</label>
    </ligand>
</feature>
<dbReference type="GO" id="GO:0016813">
    <property type="term" value="F:hydrolase activity, acting on carbon-nitrogen (but not peptide) bonds, in linear amidines"/>
    <property type="evidence" value="ECO:0007669"/>
    <property type="project" value="InterPro"/>
</dbReference>
<dbReference type="CDD" id="cd03884">
    <property type="entry name" value="M20_bAS"/>
    <property type="match status" value="1"/>
</dbReference>
<evidence type="ECO:0000259" key="4">
    <source>
        <dbReference type="Pfam" id="PF07687"/>
    </source>
</evidence>
<comment type="cofactor">
    <cofactor evidence="3">
        <name>Zn(2+)</name>
        <dbReference type="ChEBI" id="CHEBI:29105"/>
    </cofactor>
    <text evidence="3">Binds 2 Zn(2+) ions per subunit.</text>
</comment>
<dbReference type="NCBIfam" id="TIGR01879">
    <property type="entry name" value="hydantase"/>
    <property type="match status" value="1"/>
</dbReference>
<dbReference type="AlphaFoldDB" id="A0A5M6IYJ0"/>
<dbReference type="GO" id="GO:0046872">
    <property type="term" value="F:metal ion binding"/>
    <property type="evidence" value="ECO:0007669"/>
    <property type="project" value="UniProtKB-KW"/>
</dbReference>
<dbReference type="Pfam" id="PF01546">
    <property type="entry name" value="Peptidase_M20"/>
    <property type="match status" value="1"/>
</dbReference>
<dbReference type="PIRSF" id="PIRSF001235">
    <property type="entry name" value="Amidase_carbamoylase"/>
    <property type="match status" value="1"/>
</dbReference>
<dbReference type="SUPFAM" id="SSF55031">
    <property type="entry name" value="Bacterial exopeptidase dimerisation domain"/>
    <property type="match status" value="1"/>
</dbReference>
<evidence type="ECO:0000256" key="2">
    <source>
        <dbReference type="ARBA" id="ARBA00022801"/>
    </source>
</evidence>
<dbReference type="Gene3D" id="3.30.70.360">
    <property type="match status" value="1"/>
</dbReference>
<name>A0A5M6IYJ0_9PROT</name>
<dbReference type="RefSeq" id="WP_150039521.1">
    <property type="nucleotide sequence ID" value="NZ_OW485601.1"/>
</dbReference>
<dbReference type="PANTHER" id="PTHR32494:SF5">
    <property type="entry name" value="ALLANTOATE AMIDOHYDROLASE"/>
    <property type="match status" value="1"/>
</dbReference>
<dbReference type="Pfam" id="PF07687">
    <property type="entry name" value="M20_dimer"/>
    <property type="match status" value="1"/>
</dbReference>
<feature type="domain" description="Peptidase M20 dimerisation" evidence="4">
    <location>
        <begin position="216"/>
        <end position="318"/>
    </location>
</feature>
<protein>
    <submittedName>
        <fullName evidence="5">M20 family metallo-hydrolase</fullName>
    </submittedName>
</protein>
<dbReference type="PANTHER" id="PTHR32494">
    <property type="entry name" value="ALLANTOATE DEIMINASE-RELATED"/>
    <property type="match status" value="1"/>
</dbReference>
<comment type="similarity">
    <text evidence="1">Belongs to the peptidase M20 family.</text>
</comment>
<dbReference type="InterPro" id="IPR002933">
    <property type="entry name" value="Peptidase_M20"/>
</dbReference>
<proteinExistence type="inferred from homology"/>
<evidence type="ECO:0000313" key="5">
    <source>
        <dbReference type="EMBL" id="KAA5613410.1"/>
    </source>
</evidence>
<reference evidence="5 6" key="1">
    <citation type="submission" date="2019-09" db="EMBL/GenBank/DDBJ databases">
        <title>Genome sequence of Rhodovastum atsumiense, a diverse member of the Acetobacteraceae family of non-sulfur purple photosynthetic bacteria.</title>
        <authorList>
            <person name="Meyer T."/>
            <person name="Kyndt J."/>
        </authorList>
    </citation>
    <scope>NUCLEOTIDE SEQUENCE [LARGE SCALE GENOMIC DNA]</scope>
    <source>
        <strain evidence="5 6">DSM 21279</strain>
    </source>
</reference>
<keyword evidence="6" id="KW-1185">Reference proteome</keyword>
<dbReference type="InterPro" id="IPR010158">
    <property type="entry name" value="Amidase_Cbmase"/>
</dbReference>
<feature type="binding site" evidence="3">
    <location>
        <position position="84"/>
    </location>
    <ligand>
        <name>Zn(2+)</name>
        <dbReference type="ChEBI" id="CHEBI:29105"/>
        <label>1</label>
    </ligand>
</feature>
<keyword evidence="2 5" id="KW-0378">Hydrolase</keyword>
<evidence type="ECO:0000313" key="6">
    <source>
        <dbReference type="Proteomes" id="UP000325255"/>
    </source>
</evidence>
<keyword evidence="3" id="KW-0862">Zinc</keyword>
<comment type="caution">
    <text evidence="5">The sequence shown here is derived from an EMBL/GenBank/DDBJ whole genome shotgun (WGS) entry which is preliminary data.</text>
</comment>
<organism evidence="5 6">
    <name type="scientific">Rhodovastum atsumiense</name>
    <dbReference type="NCBI Taxonomy" id="504468"/>
    <lineage>
        <taxon>Bacteria</taxon>
        <taxon>Pseudomonadati</taxon>
        <taxon>Pseudomonadota</taxon>
        <taxon>Alphaproteobacteria</taxon>
        <taxon>Acetobacterales</taxon>
        <taxon>Acetobacteraceae</taxon>
        <taxon>Rhodovastum</taxon>
    </lineage>
</organism>
<gene>
    <name evidence="5" type="ORF">F1189_04960</name>
</gene>
<sequence>MQASSFVRGERLWRHQAEMARFGATPGGGIDRQAFTAAEIAARQALLGWARARGYAASLDGIANLFIRRPGRRDDLAPVLVGSHLDSQPQGGRFDGTYGVLAGFEALEALDDSGITTERPVELVAWSNEEGSRFRPGAMGSQVFVGALAAEALAGAQGNDGVPLAQALAATRDAFAGVPRRAAAPVHAPVHAYVEAHIEQGPVLEQLGAPIGVVTGVAGARWFDVTLSGRTAHAGTTPLAARQDALQAALRCIAALNDAMADPADRLRFTVGRLTVAPNVPNSVASLARFSIDLRHPDAAELEARAGRIATACAAAAPPCALRIEETMTMPPAPFDPGIAALIEARARALGLAVHRLPSGAFHDAAFLGRICPAGMIFIPCAGGISHNEAENVTPEDALAGACVLADVLGALAGA</sequence>
<feature type="binding site" evidence="3">
    <location>
        <position position="387"/>
    </location>
    <ligand>
        <name>Zn(2+)</name>
        <dbReference type="ChEBI" id="CHEBI:29105"/>
        <label>2</label>
    </ligand>
</feature>
<dbReference type="Proteomes" id="UP000325255">
    <property type="component" value="Unassembled WGS sequence"/>
</dbReference>
<accession>A0A5M6IYJ0</accession>
<feature type="binding site" evidence="3">
    <location>
        <position position="197"/>
    </location>
    <ligand>
        <name>Zn(2+)</name>
        <dbReference type="ChEBI" id="CHEBI:29105"/>
        <label>1</label>
    </ligand>
</feature>
<evidence type="ECO:0000256" key="1">
    <source>
        <dbReference type="ARBA" id="ARBA00006153"/>
    </source>
</evidence>
<dbReference type="Gene3D" id="3.40.630.10">
    <property type="entry name" value="Zn peptidases"/>
    <property type="match status" value="1"/>
</dbReference>
<dbReference type="EMBL" id="VWPK01000006">
    <property type="protein sequence ID" value="KAA5613410.1"/>
    <property type="molecule type" value="Genomic_DNA"/>
</dbReference>
<dbReference type="OrthoDB" id="9808195at2"/>
<keyword evidence="3" id="KW-0479">Metal-binding</keyword>
<feature type="binding site" evidence="3">
    <location>
        <position position="95"/>
    </location>
    <ligand>
        <name>Zn(2+)</name>
        <dbReference type="ChEBI" id="CHEBI:29105"/>
        <label>1</label>
    </ligand>
</feature>
<dbReference type="InterPro" id="IPR036264">
    <property type="entry name" value="Bact_exopeptidase_dim_dom"/>
</dbReference>
<feature type="binding site" evidence="3">
    <location>
        <position position="95"/>
    </location>
    <ligand>
        <name>Zn(2+)</name>
        <dbReference type="ChEBI" id="CHEBI:29105"/>
        <label>2</label>
    </ligand>
</feature>